<feature type="domain" description="Glycoside hydrolase family 3 C-terminal" evidence="8">
    <location>
        <begin position="432"/>
        <end position="596"/>
    </location>
</feature>
<dbReference type="InterPro" id="IPR006311">
    <property type="entry name" value="TAT_signal"/>
</dbReference>
<keyword evidence="5" id="KW-0326">Glycosidase</keyword>
<dbReference type="InterPro" id="IPR017853">
    <property type="entry name" value="GH"/>
</dbReference>
<feature type="signal peptide" evidence="6">
    <location>
        <begin position="1"/>
        <end position="24"/>
    </location>
</feature>
<dbReference type="EC" id="3.2.1.52" evidence="3"/>
<dbReference type="AlphaFoldDB" id="A0A1M4VVH9"/>
<name>A0A1M4VVH9_STRHI</name>
<evidence type="ECO:0000256" key="5">
    <source>
        <dbReference type="ARBA" id="ARBA00023295"/>
    </source>
</evidence>
<dbReference type="PROSITE" id="PS51318">
    <property type="entry name" value="TAT"/>
    <property type="match status" value="1"/>
</dbReference>
<dbReference type="GO" id="GO:0004563">
    <property type="term" value="F:beta-N-acetylhexosaminidase activity"/>
    <property type="evidence" value="ECO:0007669"/>
    <property type="project" value="UniProtKB-EC"/>
</dbReference>
<evidence type="ECO:0000256" key="1">
    <source>
        <dbReference type="ARBA" id="ARBA00001231"/>
    </source>
</evidence>
<keyword evidence="10" id="KW-1185">Reference proteome</keyword>
<keyword evidence="4" id="KW-0378">Hydrolase</keyword>
<dbReference type="FunFam" id="3.20.20.300:FF:000014">
    <property type="entry name" value="Beta-hexosaminidase, lipoprotein"/>
    <property type="match status" value="1"/>
</dbReference>
<dbReference type="Pfam" id="PF01915">
    <property type="entry name" value="Glyco_hydro_3_C"/>
    <property type="match status" value="1"/>
</dbReference>
<evidence type="ECO:0000259" key="8">
    <source>
        <dbReference type="Pfam" id="PF01915"/>
    </source>
</evidence>
<gene>
    <name evidence="9" type="ORF">SAMN05444320_101905</name>
</gene>
<dbReference type="Gene3D" id="3.40.50.1700">
    <property type="entry name" value="Glycoside hydrolase family 3 C-terminal domain"/>
    <property type="match status" value="1"/>
</dbReference>
<dbReference type="PANTHER" id="PTHR30480">
    <property type="entry name" value="BETA-HEXOSAMINIDASE-RELATED"/>
    <property type="match status" value="1"/>
</dbReference>
<evidence type="ECO:0000256" key="6">
    <source>
        <dbReference type="SAM" id="SignalP"/>
    </source>
</evidence>
<dbReference type="Gene3D" id="3.20.20.300">
    <property type="entry name" value="Glycoside hydrolase, family 3, N-terminal domain"/>
    <property type="match status" value="1"/>
</dbReference>
<dbReference type="EMBL" id="FQVN01000001">
    <property type="protein sequence ID" value="SHE72947.1"/>
    <property type="molecule type" value="Genomic_DNA"/>
</dbReference>
<keyword evidence="6" id="KW-0732">Signal</keyword>
<feature type="domain" description="Glycoside hydrolase family 3 N-terminal" evidence="7">
    <location>
        <begin position="51"/>
        <end position="390"/>
    </location>
</feature>
<dbReference type="PANTHER" id="PTHR30480:SF13">
    <property type="entry name" value="BETA-HEXOSAMINIDASE"/>
    <property type="match status" value="1"/>
</dbReference>
<dbReference type="InterPro" id="IPR050226">
    <property type="entry name" value="NagZ_Beta-hexosaminidase"/>
</dbReference>
<evidence type="ECO:0000313" key="10">
    <source>
        <dbReference type="Proteomes" id="UP000184501"/>
    </source>
</evidence>
<dbReference type="InterPro" id="IPR036881">
    <property type="entry name" value="Glyco_hydro_3_C_sf"/>
</dbReference>
<evidence type="ECO:0000313" key="9">
    <source>
        <dbReference type="EMBL" id="SHE72947.1"/>
    </source>
</evidence>
<evidence type="ECO:0000259" key="7">
    <source>
        <dbReference type="Pfam" id="PF00933"/>
    </source>
</evidence>
<dbReference type="PRINTS" id="PR00133">
    <property type="entry name" value="GLHYDRLASE3"/>
</dbReference>
<evidence type="ECO:0000256" key="4">
    <source>
        <dbReference type="ARBA" id="ARBA00022801"/>
    </source>
</evidence>
<dbReference type="Proteomes" id="UP000184501">
    <property type="component" value="Unassembled WGS sequence"/>
</dbReference>
<proteinExistence type="inferred from homology"/>
<dbReference type="InterPro" id="IPR036962">
    <property type="entry name" value="Glyco_hydro_3_N_sf"/>
</dbReference>
<dbReference type="SUPFAM" id="SSF52279">
    <property type="entry name" value="Beta-D-glucan exohydrolase, C-terminal domain"/>
    <property type="match status" value="1"/>
</dbReference>
<feature type="chain" id="PRO_5039605407" description="beta-N-acetylhexosaminidase" evidence="6">
    <location>
        <begin position="25"/>
        <end position="597"/>
    </location>
</feature>
<dbReference type="GO" id="GO:0005975">
    <property type="term" value="P:carbohydrate metabolic process"/>
    <property type="evidence" value="ECO:0007669"/>
    <property type="project" value="InterPro"/>
</dbReference>
<comment type="similarity">
    <text evidence="2">Belongs to the glycosyl hydrolase 3 family.</text>
</comment>
<dbReference type="InterPro" id="IPR002772">
    <property type="entry name" value="Glyco_hydro_3_C"/>
</dbReference>
<reference evidence="9 10" key="1">
    <citation type="submission" date="2016-11" db="EMBL/GenBank/DDBJ databases">
        <authorList>
            <person name="Jaros S."/>
            <person name="Januszkiewicz K."/>
            <person name="Wedrychowicz H."/>
        </authorList>
    </citation>
    <scope>NUCLEOTIDE SEQUENCE [LARGE SCALE GENOMIC DNA]</scope>
    <source>
        <strain evidence="9 10">DSM 44523</strain>
    </source>
</reference>
<sequence length="597" mass="64272">MVSPTRRRVLTTVVAMALAGSLTASSEAQPPTSGVQGASWWANAVLRRMSLEEKVGQLFVTYAYGSGADSRHPKNQAEFGVDTPAEVVRRYHLGGVIYFSWTDSLADPKQVAGLSNGLQRAALTSGAGVPLLISTDQEHGVVARFGPPATQFPGNMALGATRSPDVARKAARIAGAELRAVGVNQNYAPVADVNTNPANPVIGVRSFSSDPELAARMVAAQVRGYEGEGRPERGVSATVKHFPGHGDTNVDSHSGLPVIHHDREQWRRLDAPPFRAAIDQGADMIMSAHIVVPKLDDSQEPATVSRKVLTGILREELGFRGVVITDSLQMDAVRKRYPDAELAVRALEAGADQLLMPQNLRAAYDGVLAAVRDGRLSERRIDESVRRVLTMKYNRGITRHPFVDETAVDRKVGTREHLAAAQEIADRTTTALRNDDNLLPLRDKPGRVLVTGWGEATTTALAEKISARGPATTRLATGAKPNPKAIDEAVAAAGNHDLTVVLTSRAWDDAPQQELVRRLAESGRPVVAVAVRDPYDAAYVEQARTWLTTYSHSQAAMESLTKVLFGETSPRGKLPVTVPVPGKPDTARFPFGHGLSW</sequence>
<dbReference type="STRING" id="2017.SAMN05444320_101905"/>
<dbReference type="InterPro" id="IPR001764">
    <property type="entry name" value="Glyco_hydro_3_N"/>
</dbReference>
<accession>A0A1M4VVH9</accession>
<dbReference type="SUPFAM" id="SSF51445">
    <property type="entry name" value="(Trans)glycosidases"/>
    <property type="match status" value="1"/>
</dbReference>
<evidence type="ECO:0000256" key="2">
    <source>
        <dbReference type="ARBA" id="ARBA00005336"/>
    </source>
</evidence>
<organism evidence="9 10">
    <name type="scientific">Streptoalloteichus hindustanus</name>
    <dbReference type="NCBI Taxonomy" id="2017"/>
    <lineage>
        <taxon>Bacteria</taxon>
        <taxon>Bacillati</taxon>
        <taxon>Actinomycetota</taxon>
        <taxon>Actinomycetes</taxon>
        <taxon>Pseudonocardiales</taxon>
        <taxon>Pseudonocardiaceae</taxon>
        <taxon>Streptoalloteichus</taxon>
    </lineage>
</organism>
<dbReference type="Pfam" id="PF00933">
    <property type="entry name" value="Glyco_hydro_3"/>
    <property type="match status" value="1"/>
</dbReference>
<evidence type="ECO:0000256" key="3">
    <source>
        <dbReference type="ARBA" id="ARBA00012663"/>
    </source>
</evidence>
<dbReference type="GO" id="GO:0009254">
    <property type="term" value="P:peptidoglycan turnover"/>
    <property type="evidence" value="ECO:0007669"/>
    <property type="project" value="TreeGrafter"/>
</dbReference>
<comment type="catalytic activity">
    <reaction evidence="1">
        <text>Hydrolysis of terminal non-reducing N-acetyl-D-hexosamine residues in N-acetyl-beta-D-hexosaminides.</text>
        <dbReference type="EC" id="3.2.1.52"/>
    </reaction>
</comment>
<protein>
    <recommendedName>
        <fullName evidence="3">beta-N-acetylhexosaminidase</fullName>
        <ecNumber evidence="3">3.2.1.52</ecNumber>
    </recommendedName>
</protein>